<feature type="region of interest" description="Disordered" evidence="1">
    <location>
        <begin position="405"/>
        <end position="425"/>
    </location>
</feature>
<organism evidence="2 3">
    <name type="scientific">Edaphochlamys debaryana</name>
    <dbReference type="NCBI Taxonomy" id="47281"/>
    <lineage>
        <taxon>Eukaryota</taxon>
        <taxon>Viridiplantae</taxon>
        <taxon>Chlorophyta</taxon>
        <taxon>core chlorophytes</taxon>
        <taxon>Chlorophyceae</taxon>
        <taxon>CS clade</taxon>
        <taxon>Chlamydomonadales</taxon>
        <taxon>Chlamydomonadales incertae sedis</taxon>
        <taxon>Edaphochlamys</taxon>
    </lineage>
</organism>
<feature type="compositionally biased region" description="Acidic residues" evidence="1">
    <location>
        <begin position="356"/>
        <end position="372"/>
    </location>
</feature>
<gene>
    <name evidence="2" type="ORF">HYH03_016084</name>
</gene>
<sequence>MPGGGGDGGGGSTASGDHAPADVFIPAIADRIAAFLPPNEGAPRPEAACAAAASLPDGVARLTLLTGDMGLPTTTSTVAGAAGTGQAGTLRWLLARGVRPAAGEPPARVATGGHTEEIRFPPGHPYVTAAIHGDLLTLEALRRLGLPLGRSEAGRRGLVTQAIPCQAPLPALRWLRQAGCGVDWAGATDAVCSGYKAAGWRAEVLAWLQAEAEAEALWGQGPREERERYTWLCEAAPAAARSPTPDWAAKVAWLLEQDPSLSSGQPYVRAAAHGDLLALEALRRLGLPLGAGAEARGEALRASVAAGAPLEARRWLWDAQGQEAQALARAEAEAERAARAQAVAQAGPALAPVAEAEYDSGSDSDDDEEEDWAAEALAQAEAEAEAQAKSHAGAVAFVVVTAKGKGKAEAAKPGKGDGEGKAKGKGRAYVVRNWLRSRVQRALRALETA</sequence>
<feature type="region of interest" description="Disordered" evidence="1">
    <location>
        <begin position="343"/>
        <end position="372"/>
    </location>
</feature>
<accession>A0A835XQK7</accession>
<protein>
    <submittedName>
        <fullName evidence="2">Uncharacterized protein</fullName>
    </submittedName>
</protein>
<name>A0A835XQK7_9CHLO</name>
<comment type="caution">
    <text evidence="2">The sequence shown here is derived from an EMBL/GenBank/DDBJ whole genome shotgun (WGS) entry which is preliminary data.</text>
</comment>
<reference evidence="2" key="1">
    <citation type="journal article" date="2020" name="bioRxiv">
        <title>Comparative genomics of Chlamydomonas.</title>
        <authorList>
            <person name="Craig R.J."/>
            <person name="Hasan A.R."/>
            <person name="Ness R.W."/>
            <person name="Keightley P.D."/>
        </authorList>
    </citation>
    <scope>NUCLEOTIDE SEQUENCE</scope>
    <source>
        <strain evidence="2">CCAP 11/70</strain>
    </source>
</reference>
<feature type="compositionally biased region" description="Basic and acidic residues" evidence="1">
    <location>
        <begin position="406"/>
        <end position="422"/>
    </location>
</feature>
<evidence type="ECO:0000313" key="2">
    <source>
        <dbReference type="EMBL" id="KAG2485195.1"/>
    </source>
</evidence>
<proteinExistence type="predicted"/>
<evidence type="ECO:0000313" key="3">
    <source>
        <dbReference type="Proteomes" id="UP000612055"/>
    </source>
</evidence>
<dbReference type="Proteomes" id="UP000612055">
    <property type="component" value="Unassembled WGS sequence"/>
</dbReference>
<dbReference type="EMBL" id="JAEHOE010000134">
    <property type="protein sequence ID" value="KAG2485195.1"/>
    <property type="molecule type" value="Genomic_DNA"/>
</dbReference>
<evidence type="ECO:0000256" key="1">
    <source>
        <dbReference type="SAM" id="MobiDB-lite"/>
    </source>
</evidence>
<keyword evidence="3" id="KW-1185">Reference proteome</keyword>
<dbReference type="AlphaFoldDB" id="A0A835XQK7"/>
<feature type="compositionally biased region" description="Low complexity" evidence="1">
    <location>
        <begin position="343"/>
        <end position="355"/>
    </location>
</feature>